<dbReference type="Gene3D" id="1.20.272.10">
    <property type="match status" value="1"/>
</dbReference>
<dbReference type="Gene3D" id="1.10.8.60">
    <property type="match status" value="1"/>
</dbReference>
<protein>
    <recommendedName>
        <fullName evidence="2">DNA polymerase III subunit delta</fullName>
        <ecNumber evidence="1">2.7.7.7</ecNumber>
    </recommendedName>
</protein>
<evidence type="ECO:0000256" key="2">
    <source>
        <dbReference type="ARBA" id="ARBA00017703"/>
    </source>
</evidence>
<organism evidence="10">
    <name type="scientific">Eiseniibacteriota bacterium</name>
    <dbReference type="NCBI Taxonomy" id="2212470"/>
    <lineage>
        <taxon>Bacteria</taxon>
        <taxon>Candidatus Eiseniibacteriota</taxon>
    </lineage>
</organism>
<dbReference type="NCBIfam" id="TIGR01128">
    <property type="entry name" value="holA"/>
    <property type="match status" value="1"/>
</dbReference>
<dbReference type="GO" id="GO:0003887">
    <property type="term" value="F:DNA-directed DNA polymerase activity"/>
    <property type="evidence" value="ECO:0007669"/>
    <property type="project" value="UniProtKB-KW"/>
</dbReference>
<dbReference type="GO" id="GO:0003677">
    <property type="term" value="F:DNA binding"/>
    <property type="evidence" value="ECO:0007669"/>
    <property type="project" value="InterPro"/>
</dbReference>
<gene>
    <name evidence="10" type="primary">holA</name>
    <name evidence="10" type="ORF">ENO08_03275</name>
</gene>
<comment type="similarity">
    <text evidence="7">Belongs to the DNA polymerase HolA subunit family.</text>
</comment>
<feature type="domain" description="DNA polymerase III delta N-terminal" evidence="9">
    <location>
        <begin position="24"/>
        <end position="136"/>
    </location>
</feature>
<dbReference type="Pfam" id="PF06144">
    <property type="entry name" value="DNA_pol3_delta"/>
    <property type="match status" value="1"/>
</dbReference>
<sequence length="345" mass="38973">MKSKLSYYKRIFSDLDRKNVANLYLLTGPEYFIMEEMAGRIVSSIVPEDLRSFNLTVSYGAETDIETFIGAARSYPFMADKRVLLLKELERLKGSWKALIEYCRDPAPSTVLILLFNPFDDSGRRSRQPRDFKALEACVKAQGQRLAFEKLAEEDLNRWIVQKAKKMNLPLDAGTADLLMRSVGENLFDIQNELEKLSIVFEGESVERSDLDAVIGGYRVDALFELVDRIGPAMDASVLKTLHTIITTGAERPSVVVYHTIRHFLALLKIKAGAGGGAGYRFDLLRKKAGRFSTKQILVWLENLRIAELMMKSVTFPEETLLIAAFMHSMRGELLERNSDSLFAA</sequence>
<reference evidence="10" key="1">
    <citation type="journal article" date="2020" name="mSystems">
        <title>Genome- and Community-Level Interaction Insights into Carbon Utilization and Element Cycling Functions of Hydrothermarchaeota in Hydrothermal Sediment.</title>
        <authorList>
            <person name="Zhou Z."/>
            <person name="Liu Y."/>
            <person name="Xu W."/>
            <person name="Pan J."/>
            <person name="Luo Z.H."/>
            <person name="Li M."/>
        </authorList>
    </citation>
    <scope>NUCLEOTIDE SEQUENCE [LARGE SCALE GENOMIC DNA]</scope>
    <source>
        <strain evidence="10">SpSt-1233</strain>
    </source>
</reference>
<comment type="catalytic activity">
    <reaction evidence="8">
        <text>DNA(n) + a 2'-deoxyribonucleoside 5'-triphosphate = DNA(n+1) + diphosphate</text>
        <dbReference type="Rhea" id="RHEA:22508"/>
        <dbReference type="Rhea" id="RHEA-COMP:17339"/>
        <dbReference type="Rhea" id="RHEA-COMP:17340"/>
        <dbReference type="ChEBI" id="CHEBI:33019"/>
        <dbReference type="ChEBI" id="CHEBI:61560"/>
        <dbReference type="ChEBI" id="CHEBI:173112"/>
        <dbReference type="EC" id="2.7.7.7"/>
    </reaction>
</comment>
<evidence type="ECO:0000256" key="1">
    <source>
        <dbReference type="ARBA" id="ARBA00012417"/>
    </source>
</evidence>
<dbReference type="AlphaFoldDB" id="A0A7V2F335"/>
<keyword evidence="4 10" id="KW-0548">Nucleotidyltransferase</keyword>
<evidence type="ECO:0000256" key="5">
    <source>
        <dbReference type="ARBA" id="ARBA00022705"/>
    </source>
</evidence>
<dbReference type="SUPFAM" id="SSF52540">
    <property type="entry name" value="P-loop containing nucleoside triphosphate hydrolases"/>
    <property type="match status" value="1"/>
</dbReference>
<dbReference type="InterPro" id="IPR005790">
    <property type="entry name" value="DNA_polIII_delta"/>
</dbReference>
<evidence type="ECO:0000256" key="4">
    <source>
        <dbReference type="ARBA" id="ARBA00022695"/>
    </source>
</evidence>
<dbReference type="EC" id="2.7.7.7" evidence="1"/>
<dbReference type="Proteomes" id="UP000886069">
    <property type="component" value="Unassembled WGS sequence"/>
</dbReference>
<evidence type="ECO:0000259" key="9">
    <source>
        <dbReference type="Pfam" id="PF06144"/>
    </source>
</evidence>
<dbReference type="InterPro" id="IPR010372">
    <property type="entry name" value="DNA_pol3_delta_N"/>
</dbReference>
<dbReference type="SUPFAM" id="SSF48019">
    <property type="entry name" value="post-AAA+ oligomerization domain-like"/>
    <property type="match status" value="1"/>
</dbReference>
<keyword evidence="5" id="KW-0235">DNA replication</keyword>
<proteinExistence type="inferred from homology"/>
<dbReference type="Gene3D" id="3.40.50.300">
    <property type="entry name" value="P-loop containing nucleotide triphosphate hydrolases"/>
    <property type="match status" value="1"/>
</dbReference>
<name>A0A7V2F335_UNCEI</name>
<evidence type="ECO:0000313" key="10">
    <source>
        <dbReference type="EMBL" id="HER43460.1"/>
    </source>
</evidence>
<keyword evidence="6" id="KW-0239">DNA-directed DNA polymerase</keyword>
<accession>A0A7V2F335</accession>
<evidence type="ECO:0000256" key="8">
    <source>
        <dbReference type="ARBA" id="ARBA00049244"/>
    </source>
</evidence>
<dbReference type="InterPro" id="IPR008921">
    <property type="entry name" value="DNA_pol3_clamp-load_cplx_C"/>
</dbReference>
<dbReference type="EMBL" id="DSEC01000232">
    <property type="protein sequence ID" value="HER43460.1"/>
    <property type="molecule type" value="Genomic_DNA"/>
</dbReference>
<evidence type="ECO:0000256" key="6">
    <source>
        <dbReference type="ARBA" id="ARBA00022932"/>
    </source>
</evidence>
<dbReference type="GO" id="GO:0009360">
    <property type="term" value="C:DNA polymerase III complex"/>
    <property type="evidence" value="ECO:0007669"/>
    <property type="project" value="InterPro"/>
</dbReference>
<dbReference type="InterPro" id="IPR027417">
    <property type="entry name" value="P-loop_NTPase"/>
</dbReference>
<dbReference type="PANTHER" id="PTHR34388">
    <property type="entry name" value="DNA POLYMERASE III SUBUNIT DELTA"/>
    <property type="match status" value="1"/>
</dbReference>
<evidence type="ECO:0000256" key="7">
    <source>
        <dbReference type="ARBA" id="ARBA00034754"/>
    </source>
</evidence>
<dbReference type="GO" id="GO:0006261">
    <property type="term" value="P:DNA-templated DNA replication"/>
    <property type="evidence" value="ECO:0007669"/>
    <property type="project" value="TreeGrafter"/>
</dbReference>
<evidence type="ECO:0000256" key="3">
    <source>
        <dbReference type="ARBA" id="ARBA00022679"/>
    </source>
</evidence>
<keyword evidence="3 10" id="KW-0808">Transferase</keyword>
<dbReference type="PANTHER" id="PTHR34388:SF1">
    <property type="entry name" value="DNA POLYMERASE III SUBUNIT DELTA"/>
    <property type="match status" value="1"/>
</dbReference>
<comment type="caution">
    <text evidence="10">The sequence shown here is derived from an EMBL/GenBank/DDBJ whole genome shotgun (WGS) entry which is preliminary data.</text>
</comment>